<dbReference type="Gene3D" id="1.10.1040.10">
    <property type="entry name" value="N-(1-d-carboxylethyl)-l-norvaline Dehydrogenase, domain 2"/>
    <property type="match status" value="1"/>
</dbReference>
<evidence type="ECO:0000256" key="2">
    <source>
        <dbReference type="ARBA" id="ARBA00012939"/>
    </source>
</evidence>
<feature type="binding site" evidence="7">
    <location>
        <begin position="13"/>
        <end position="24"/>
    </location>
    <ligand>
        <name>NAD(+)</name>
        <dbReference type="ChEBI" id="CHEBI:57540"/>
    </ligand>
</feature>
<evidence type="ECO:0000256" key="4">
    <source>
        <dbReference type="ARBA" id="ARBA00023002"/>
    </source>
</evidence>
<dbReference type="Pfam" id="PF08125">
    <property type="entry name" value="Mannitol_dh_C"/>
    <property type="match status" value="1"/>
</dbReference>
<organism evidence="10 11">
    <name type="scientific">Sinomonas terricola</name>
    <dbReference type="NCBI Taxonomy" id="3110330"/>
    <lineage>
        <taxon>Bacteria</taxon>
        <taxon>Bacillati</taxon>
        <taxon>Actinomycetota</taxon>
        <taxon>Actinomycetes</taxon>
        <taxon>Micrococcales</taxon>
        <taxon>Micrococcaceae</taxon>
        <taxon>Sinomonas</taxon>
    </lineage>
</organism>
<dbReference type="RefSeq" id="WP_323277425.1">
    <property type="nucleotide sequence ID" value="NZ_JAYGGQ010000001.1"/>
</dbReference>
<feature type="domain" description="Mannitol dehydrogenase C-terminal" evidence="9">
    <location>
        <begin position="215"/>
        <end position="356"/>
    </location>
</feature>
<gene>
    <name evidence="7" type="primary">mtlD</name>
    <name evidence="10" type="ORF">SPF06_02975</name>
</gene>
<evidence type="ECO:0000313" key="11">
    <source>
        <dbReference type="Proteomes" id="UP001304769"/>
    </source>
</evidence>
<sequence length="403" mass="42074">MSSQGTSAQAKSAVHFGAGNIGRGFVGLLLHEAGYDLVFADVAAPLIDALQATPSYTVHEVGEGGRDHVVDRYAAVNSATDEAELVERIARADIVTTAVGPNILKFVAPVIARGIAARPEGAPRLAVLACENAINATDLLEAEVRAAARAAGLADEDVDAKALFANTAVDRIVPAQAPGGGLDVRVEPYFEWAIERGPFGGDVPEIPGVTWVDSLGPYIERKLFTVNTGHASAAYFGRAAGKEKIAEAIADPEIRAKVEAVLAETKALLVAKYGFAPDEQEGYIRKILGRFANAELPDTVDRVGRAPVRKLSRHERFVGPAAELAERGLAADALLEAMGAALRFDAADDDEAQRLQAMLAGDGADAAVAEELTGLGPGHPLHGAVVGLVSRARARESSAGTTR</sequence>
<keyword evidence="5 7" id="KW-0520">NAD</keyword>
<dbReference type="InterPro" id="IPR013118">
    <property type="entry name" value="Mannitol_DH_C"/>
</dbReference>
<dbReference type="SUPFAM" id="SSF51735">
    <property type="entry name" value="NAD(P)-binding Rossmann-fold domains"/>
    <property type="match status" value="1"/>
</dbReference>
<dbReference type="InterPro" id="IPR013131">
    <property type="entry name" value="Mannitol_DH_N"/>
</dbReference>
<comment type="catalytic activity">
    <reaction evidence="6 7">
        <text>D-mannitol 1-phosphate + NAD(+) = beta-D-fructose 6-phosphate + NADH + H(+)</text>
        <dbReference type="Rhea" id="RHEA:19661"/>
        <dbReference type="ChEBI" id="CHEBI:15378"/>
        <dbReference type="ChEBI" id="CHEBI:57540"/>
        <dbReference type="ChEBI" id="CHEBI:57634"/>
        <dbReference type="ChEBI" id="CHEBI:57945"/>
        <dbReference type="ChEBI" id="CHEBI:61381"/>
        <dbReference type="EC" id="1.1.1.17"/>
    </reaction>
</comment>
<dbReference type="EC" id="1.1.1.17" evidence="2 7"/>
<dbReference type="InterPro" id="IPR000669">
    <property type="entry name" value="Mannitol_DH"/>
</dbReference>
<keyword evidence="4 7" id="KW-0560">Oxidoreductase</keyword>
<evidence type="ECO:0000256" key="6">
    <source>
        <dbReference type="ARBA" id="ARBA00048615"/>
    </source>
</evidence>
<dbReference type="SUPFAM" id="SSF48179">
    <property type="entry name" value="6-phosphogluconate dehydrogenase C-terminal domain-like"/>
    <property type="match status" value="1"/>
</dbReference>
<evidence type="ECO:0000256" key="5">
    <source>
        <dbReference type="ARBA" id="ARBA00023027"/>
    </source>
</evidence>
<comment type="similarity">
    <text evidence="1 7">Belongs to the mannitol dehydrogenase family.</text>
</comment>
<keyword evidence="11" id="KW-1185">Reference proteome</keyword>
<dbReference type="Pfam" id="PF01232">
    <property type="entry name" value="Mannitol_dh"/>
    <property type="match status" value="1"/>
</dbReference>
<accession>A0ABU5T214</accession>
<dbReference type="Gene3D" id="3.40.50.720">
    <property type="entry name" value="NAD(P)-binding Rossmann-like Domain"/>
    <property type="match status" value="1"/>
</dbReference>
<feature type="domain" description="Mannitol dehydrogenase N-terminal" evidence="8">
    <location>
        <begin position="12"/>
        <end position="206"/>
    </location>
</feature>
<dbReference type="PANTHER" id="PTHR30524">
    <property type="entry name" value="MANNITOL-1-PHOSPHATE 5-DEHYDROGENASE"/>
    <property type="match status" value="1"/>
</dbReference>
<dbReference type="HAMAP" id="MF_00196">
    <property type="entry name" value="Mannitol_dehydrog"/>
    <property type="match status" value="1"/>
</dbReference>
<dbReference type="GO" id="GO:0008926">
    <property type="term" value="F:mannitol-1-phosphate 5-dehydrogenase activity"/>
    <property type="evidence" value="ECO:0007669"/>
    <property type="project" value="UniProtKB-EC"/>
</dbReference>
<reference evidence="10 11" key="1">
    <citation type="submission" date="2023-12" db="EMBL/GenBank/DDBJ databases">
        <title>Sinomonas terricola sp. nov, isolated from litchi orchard soil in Guangdong, PR China.</title>
        <authorList>
            <person name="Jiaxin W."/>
            <person name="Yang Z."/>
            <person name="Honghui Z."/>
        </authorList>
    </citation>
    <scope>NUCLEOTIDE SEQUENCE [LARGE SCALE GENOMIC DNA]</scope>
    <source>
        <strain evidence="10 11">JGH33</strain>
    </source>
</reference>
<dbReference type="EMBL" id="JAYGGQ010000001">
    <property type="protein sequence ID" value="MEA5453675.1"/>
    <property type="molecule type" value="Genomic_DNA"/>
</dbReference>
<evidence type="ECO:0000259" key="9">
    <source>
        <dbReference type="Pfam" id="PF08125"/>
    </source>
</evidence>
<name>A0ABU5T214_9MICC</name>
<dbReference type="InterPro" id="IPR023028">
    <property type="entry name" value="Mannitol_1_phos_5_DH"/>
</dbReference>
<comment type="caution">
    <text evidence="10">The sequence shown here is derived from an EMBL/GenBank/DDBJ whole genome shotgun (WGS) entry which is preliminary data.</text>
</comment>
<dbReference type="InterPro" id="IPR008927">
    <property type="entry name" value="6-PGluconate_DH-like_C_sf"/>
</dbReference>
<evidence type="ECO:0000256" key="1">
    <source>
        <dbReference type="ARBA" id="ARBA00006541"/>
    </source>
</evidence>
<dbReference type="NCBIfam" id="NF002652">
    <property type="entry name" value="PRK02318.2-5"/>
    <property type="match status" value="1"/>
</dbReference>
<evidence type="ECO:0000313" key="10">
    <source>
        <dbReference type="EMBL" id="MEA5453675.1"/>
    </source>
</evidence>
<dbReference type="PANTHER" id="PTHR30524:SF0">
    <property type="entry name" value="ALTRONATE OXIDOREDUCTASE-RELATED"/>
    <property type="match status" value="1"/>
</dbReference>
<evidence type="ECO:0000259" key="8">
    <source>
        <dbReference type="Pfam" id="PF01232"/>
    </source>
</evidence>
<protein>
    <recommendedName>
        <fullName evidence="3 7">Mannitol-1-phosphate 5-dehydrogenase</fullName>
        <ecNumber evidence="2 7">1.1.1.17</ecNumber>
    </recommendedName>
</protein>
<proteinExistence type="inferred from homology"/>
<evidence type="ECO:0000256" key="3">
    <source>
        <dbReference type="ARBA" id="ARBA00016219"/>
    </source>
</evidence>
<dbReference type="Proteomes" id="UP001304769">
    <property type="component" value="Unassembled WGS sequence"/>
</dbReference>
<dbReference type="InterPro" id="IPR013328">
    <property type="entry name" value="6PGD_dom2"/>
</dbReference>
<dbReference type="InterPro" id="IPR036291">
    <property type="entry name" value="NAD(P)-bd_dom_sf"/>
</dbReference>
<evidence type="ECO:0000256" key="7">
    <source>
        <dbReference type="HAMAP-Rule" id="MF_00196"/>
    </source>
</evidence>
<dbReference type="PRINTS" id="PR00084">
    <property type="entry name" value="MTLDHDRGNASE"/>
</dbReference>